<dbReference type="InterPro" id="IPR010730">
    <property type="entry name" value="HET"/>
</dbReference>
<evidence type="ECO:0000313" key="2">
    <source>
        <dbReference type="EMBL" id="KAK1447101.1"/>
    </source>
</evidence>
<dbReference type="Pfam" id="PF06985">
    <property type="entry name" value="HET"/>
    <property type="match status" value="1"/>
</dbReference>
<dbReference type="Proteomes" id="UP001239795">
    <property type="component" value="Unassembled WGS sequence"/>
</dbReference>
<evidence type="ECO:0000259" key="1">
    <source>
        <dbReference type="Pfam" id="PF06985"/>
    </source>
</evidence>
<dbReference type="PANTHER" id="PTHR24148">
    <property type="entry name" value="ANKYRIN REPEAT DOMAIN-CONTAINING PROTEIN 39 HOMOLOG-RELATED"/>
    <property type="match status" value="1"/>
</dbReference>
<protein>
    <recommendedName>
        <fullName evidence="1">Heterokaryon incompatibility domain-containing protein</fullName>
    </recommendedName>
</protein>
<name>A0AAI9TWE1_9PEZI</name>
<proteinExistence type="predicted"/>
<dbReference type="InterPro" id="IPR052895">
    <property type="entry name" value="HetReg/Transcr_Mod"/>
</dbReference>
<accession>A0AAI9TWE1</accession>
<reference evidence="2 3" key="1">
    <citation type="submission" date="2016-10" db="EMBL/GenBank/DDBJ databases">
        <title>The genome sequence of Colletotrichum fioriniae PJ7.</title>
        <authorList>
            <person name="Baroncelli R."/>
        </authorList>
    </citation>
    <scope>NUCLEOTIDE SEQUENCE [LARGE SCALE GENOMIC DNA]</scope>
    <source>
        <strain evidence="2">Col 31</strain>
    </source>
</reference>
<dbReference type="PANTHER" id="PTHR24148:SF79">
    <property type="entry name" value="HETEROKARYON INCOMPATIBILITY DOMAIN-CONTAINING PROTEIN"/>
    <property type="match status" value="1"/>
</dbReference>
<dbReference type="AlphaFoldDB" id="A0AAI9TWE1"/>
<comment type="caution">
    <text evidence="2">The sequence shown here is derived from an EMBL/GenBank/DDBJ whole genome shotgun (WGS) entry which is preliminary data.</text>
</comment>
<feature type="domain" description="Heterokaryon incompatibility" evidence="1">
    <location>
        <begin position="396"/>
        <end position="607"/>
    </location>
</feature>
<sequence>MRLSIYAVLYGGPMLEDIETGEVVNPPELEDFGDLEDNLRWLTEARLLCDPDDEFGNLLPNYAQRLIHQLPGFDDLPHTCDIRPRSQASDIEVLVAEANEALKFLRVDPDGSRQRISLHLDEGYTFDDRIYAVVHAECLDIAERVFASSTLSHVRDLRGLWTTLRWRQSITSKCSGSSGYFLQANHTLSRNDYYVPQSTVAGEPTWEEEDFSGLDWPGPYPSTLSNLYYTLTSSPLEIEELTNCLLQNLRVCRSNVTRTKKDTMLTDNLSKLPTEILDNIIAAMGRDMPPESSHQLPQRLWKDQLKVGSRGLLPWLWDIDPACVDAKDSEPCPGGVYVFITPPYSANMFTHAPLNESRREIRLVRIRPPPNEQVSAKKTIALEIKHASLDEPGLSYAALSYVWGIATDTTSIEIEGASFSVTSNLHAALQQLQINSVDSWLWIDALCIEQANLEEKNWQIGTMRDIFSGADMVYVWLGPGTENSDLAMDFISRTGTTLNKYDAVDLRSKFRDNQEVKLYIRERFSPQGEAINPSESMTTVEEAYRTIEYSTPQEKSEIEERECLTRIKLAVYDIFCDFFGHRSRRISEAIRDLLDREYWQRIWIIQEVVLARSASVVVAGNRSVLLDIFDAALRILWDHRGAVHLDHPSWTRFTLPISGALRGLKSLGVRYQRRRGVRVRLENILWELTVAPERPHYSATDPRDILFGLLGILEENEKQSSRVDYSLSKEDVFVNITTTILDSPGGGSSRFRLDSTVPGDRNGTLPTWVPDWQVIGQYGVSTWPISYSHEFEAAAQRKQRRKASDCLVIQDGRTSILQEGCYVDKVTEVMAPPVWEQVDVYTAPTLKRPDDWFLSVIEFAGLGPEPDPEEDHIWRILRRADYRKIKDNHRYTITAEVTDLWRRIMRVQALDAATLTTEETVFIIADTRSRNPSRSHEYINVTDEDLSRFAQDARRYLGAINRNRTLFKTAKGRVGLGHVGVEVDDVVTLIWGASCPIVLKERSEGHFYFGGDAYLDGMMFGEFLETELAEVEFRIF</sequence>
<organism evidence="2 3">
    <name type="scientific">Colletotrichum melonis</name>
    <dbReference type="NCBI Taxonomy" id="1209925"/>
    <lineage>
        <taxon>Eukaryota</taxon>
        <taxon>Fungi</taxon>
        <taxon>Dikarya</taxon>
        <taxon>Ascomycota</taxon>
        <taxon>Pezizomycotina</taxon>
        <taxon>Sordariomycetes</taxon>
        <taxon>Hypocreomycetidae</taxon>
        <taxon>Glomerellales</taxon>
        <taxon>Glomerellaceae</taxon>
        <taxon>Colletotrichum</taxon>
        <taxon>Colletotrichum acutatum species complex</taxon>
    </lineage>
</organism>
<evidence type="ECO:0000313" key="3">
    <source>
        <dbReference type="Proteomes" id="UP001239795"/>
    </source>
</evidence>
<keyword evidence="3" id="KW-1185">Reference proteome</keyword>
<gene>
    <name evidence="2" type="ORF">CMEL01_08940</name>
</gene>
<dbReference type="EMBL" id="MLGG01000079">
    <property type="protein sequence ID" value="KAK1447101.1"/>
    <property type="molecule type" value="Genomic_DNA"/>
</dbReference>
<dbReference type="Pfam" id="PF26639">
    <property type="entry name" value="Het-6_barrel"/>
    <property type="match status" value="1"/>
</dbReference>